<feature type="compositionally biased region" description="Polar residues" evidence="2">
    <location>
        <begin position="71"/>
        <end position="108"/>
    </location>
</feature>
<reference evidence="4 5" key="1">
    <citation type="submission" date="2015-09" db="EMBL/GenBank/DDBJ databases">
        <title>Host preference determinants of Valsa canker pathogens revealed by comparative genomics.</title>
        <authorList>
            <person name="Yin Z."/>
            <person name="Huang L."/>
        </authorList>
    </citation>
    <scope>NUCLEOTIDE SEQUENCE [LARGE SCALE GENOMIC DNA]</scope>
    <source>
        <strain evidence="4 5">03-1</strain>
    </source>
</reference>
<name>A0A423X3N2_9PEZI</name>
<accession>A0A423X3N2</accession>
<feature type="region of interest" description="Disordered" evidence="2">
    <location>
        <begin position="720"/>
        <end position="762"/>
    </location>
</feature>
<dbReference type="Pfam" id="PF01633">
    <property type="entry name" value="Choline_kinase"/>
    <property type="match status" value="1"/>
</dbReference>
<dbReference type="InterPro" id="IPR007521">
    <property type="entry name" value="Choline_kin_N"/>
</dbReference>
<evidence type="ECO:0000256" key="1">
    <source>
        <dbReference type="ARBA" id="ARBA00038211"/>
    </source>
</evidence>
<organism evidence="4 5">
    <name type="scientific">Cytospora schulzeri</name>
    <dbReference type="NCBI Taxonomy" id="448051"/>
    <lineage>
        <taxon>Eukaryota</taxon>
        <taxon>Fungi</taxon>
        <taxon>Dikarya</taxon>
        <taxon>Ascomycota</taxon>
        <taxon>Pezizomycotina</taxon>
        <taxon>Sordariomycetes</taxon>
        <taxon>Sordariomycetidae</taxon>
        <taxon>Diaporthales</taxon>
        <taxon>Cytosporaceae</taxon>
        <taxon>Cytospora</taxon>
    </lineage>
</organism>
<protein>
    <recommendedName>
        <fullName evidence="3">Choline kinase N-terminal domain-containing protein</fullName>
    </recommendedName>
</protein>
<dbReference type="AlphaFoldDB" id="A0A423X3N2"/>
<gene>
    <name evidence="4" type="ORF">VMCG_01978</name>
</gene>
<keyword evidence="5" id="KW-1185">Reference proteome</keyword>
<dbReference type="Pfam" id="PF04428">
    <property type="entry name" value="Choline_kin_N"/>
    <property type="match status" value="1"/>
</dbReference>
<dbReference type="EMBL" id="LKEA01000003">
    <property type="protein sequence ID" value="ROW10514.1"/>
    <property type="molecule type" value="Genomic_DNA"/>
</dbReference>
<dbReference type="PANTHER" id="PTHR22603:SF93">
    <property type="entry name" value="RE24176P"/>
    <property type="match status" value="1"/>
</dbReference>
<evidence type="ECO:0000313" key="5">
    <source>
        <dbReference type="Proteomes" id="UP000283895"/>
    </source>
</evidence>
<feature type="region of interest" description="Disordered" evidence="2">
    <location>
        <begin position="142"/>
        <end position="200"/>
    </location>
</feature>
<feature type="domain" description="Choline kinase N-terminal" evidence="3">
    <location>
        <begin position="257"/>
        <end position="329"/>
    </location>
</feature>
<feature type="compositionally biased region" description="Polar residues" evidence="2">
    <location>
        <begin position="1"/>
        <end position="10"/>
    </location>
</feature>
<dbReference type="CDD" id="cd05157">
    <property type="entry name" value="ETNK_euk"/>
    <property type="match status" value="1"/>
</dbReference>
<comment type="similarity">
    <text evidence="1">Belongs to the choline/ethanolamine kinase family.</text>
</comment>
<comment type="caution">
    <text evidence="4">The sequence shown here is derived from an EMBL/GenBank/DDBJ whole genome shotgun (WGS) entry which is preliminary data.</text>
</comment>
<dbReference type="SUPFAM" id="SSF56112">
    <property type="entry name" value="Protein kinase-like (PK-like)"/>
    <property type="match status" value="1"/>
</dbReference>
<feature type="compositionally biased region" description="Basic residues" evidence="2">
    <location>
        <begin position="147"/>
        <end position="166"/>
    </location>
</feature>
<evidence type="ECO:0000313" key="4">
    <source>
        <dbReference type="EMBL" id="ROW10514.1"/>
    </source>
</evidence>
<feature type="compositionally biased region" description="Basic and acidic residues" evidence="2">
    <location>
        <begin position="36"/>
        <end position="54"/>
    </location>
</feature>
<feature type="region of interest" description="Disordered" evidence="2">
    <location>
        <begin position="630"/>
        <end position="655"/>
    </location>
</feature>
<feature type="compositionally biased region" description="Polar residues" evidence="2">
    <location>
        <begin position="630"/>
        <end position="640"/>
    </location>
</feature>
<dbReference type="GO" id="GO:0006646">
    <property type="term" value="P:phosphatidylethanolamine biosynthetic process"/>
    <property type="evidence" value="ECO:0007669"/>
    <property type="project" value="TreeGrafter"/>
</dbReference>
<evidence type="ECO:0000259" key="3">
    <source>
        <dbReference type="Pfam" id="PF04428"/>
    </source>
</evidence>
<feature type="region of interest" description="Disordered" evidence="2">
    <location>
        <begin position="1"/>
        <end position="124"/>
    </location>
</feature>
<dbReference type="PANTHER" id="PTHR22603">
    <property type="entry name" value="CHOLINE/ETHANOALAMINE KINASE"/>
    <property type="match status" value="1"/>
</dbReference>
<dbReference type="GO" id="GO:0005737">
    <property type="term" value="C:cytoplasm"/>
    <property type="evidence" value="ECO:0007669"/>
    <property type="project" value="TreeGrafter"/>
</dbReference>
<feature type="compositionally biased region" description="Low complexity" evidence="2">
    <location>
        <begin position="172"/>
        <end position="185"/>
    </location>
</feature>
<dbReference type="GO" id="GO:0004103">
    <property type="term" value="F:choline kinase activity"/>
    <property type="evidence" value="ECO:0007669"/>
    <property type="project" value="TreeGrafter"/>
</dbReference>
<dbReference type="InterPro" id="IPR011009">
    <property type="entry name" value="Kinase-like_dom_sf"/>
</dbReference>
<dbReference type="GO" id="GO:0004305">
    <property type="term" value="F:ethanolamine kinase activity"/>
    <property type="evidence" value="ECO:0007669"/>
    <property type="project" value="TreeGrafter"/>
</dbReference>
<sequence>MPNTPLNAQGQPIRPALKTDDDATRTPPNGPVKAVHIAEPERLPPDEPRPKREFAASVSGKRLSGRPPMPNTNSSRTSFASQNSVDTLDLNGNHSTTSLSQLPEDSTVQGGQQQQTQNPLHSHRVDRASEKLLSQVADWLQREKTKRETKKPRKHHHHHIRRKLNKPRPEEASAVQEGEAAAEAEASLRRTASIDSNSSDVSLDRLQRILDDSMAALGLNSLSHYNAKLGRRSSHRKKLASRSSQYLNKAAASSDTDFVDGDVLVPSCDAVLDNSKTLKYGQAGPDDSVSVSSKREEKERQAWITFKNEIIRLAHTLRLKGWRRVPLDSGDEIQVERLSGALTNAVYVVTPPENLPPSETSKKKPTKVLLRIYGPQVENLIDRDNELSILKRLARKKIGPRLLGTFTNGRFEQFFNAAPLTPEALRESDTSKQIAKRMRELHDGIDLLEEEKDEGPTVFKNWDNWVDNVERRTLFLDQVAASHDPDEPVGPADAWKKCGFVCGLEWPKFKAMVDKYRDYLIQYYGPAKLRQKLVFAHNDTQYGNILRVQPDDEKSPLMHPENEHKQLIVIDFEYASANTPGLEFANHFTEWSYNYHDPSTSHACNVEGYPTPDQQKRFLKAYVNHRPKFATTSSSANSDYDVTPGATPQLAPQNPSSSIVEFMLDARVPPGGWKEEERRAAELSDERIRELMKETRVWRAMNSAQWVAWGIVQAKIPGYSEDNDNGSGSGNDAPVSPVSSVGTVTGGDPLGGEEEGGSVVSGRGAEEEAGFDYLSYAHERALFFWGDCVQMGLVKLEDLPEKLRERVKIIDY</sequence>
<dbReference type="Proteomes" id="UP000283895">
    <property type="component" value="Unassembled WGS sequence"/>
</dbReference>
<dbReference type="Gene3D" id="3.30.200.20">
    <property type="entry name" value="Phosphorylase Kinase, domain 1"/>
    <property type="match status" value="1"/>
</dbReference>
<proteinExistence type="inferred from homology"/>
<dbReference type="Gene3D" id="3.90.1200.10">
    <property type="match status" value="1"/>
</dbReference>
<feature type="compositionally biased region" description="Low complexity" evidence="2">
    <location>
        <begin position="734"/>
        <end position="743"/>
    </location>
</feature>
<dbReference type="OrthoDB" id="10267235at2759"/>
<evidence type="ECO:0000256" key="2">
    <source>
        <dbReference type="SAM" id="MobiDB-lite"/>
    </source>
</evidence>
<dbReference type="STRING" id="356882.A0A423X3N2"/>